<dbReference type="Gene3D" id="3.40.50.1970">
    <property type="match status" value="1"/>
</dbReference>
<protein>
    <submittedName>
        <fullName evidence="3">Iron-containing alcohol dehydrogenase</fullName>
    </submittedName>
</protein>
<dbReference type="InterPro" id="IPR039697">
    <property type="entry name" value="Alcohol_dehydrogenase_Fe"/>
</dbReference>
<accession>A0A8E1W964</accession>
<dbReference type="Proteomes" id="UP000550260">
    <property type="component" value="Unassembled WGS sequence"/>
</dbReference>
<dbReference type="PANTHER" id="PTHR11496">
    <property type="entry name" value="ALCOHOL DEHYDROGENASE"/>
    <property type="match status" value="1"/>
</dbReference>
<dbReference type="AlphaFoldDB" id="A0A8E1W964"/>
<dbReference type="NCBIfam" id="NF041822">
    <property type="entry name" value="daptide_DH"/>
    <property type="match status" value="1"/>
</dbReference>
<evidence type="ECO:0000256" key="1">
    <source>
        <dbReference type="ARBA" id="ARBA00023002"/>
    </source>
</evidence>
<dbReference type="InterPro" id="IPR049692">
    <property type="entry name" value="Daptide_DH"/>
</dbReference>
<dbReference type="Pfam" id="PF00465">
    <property type="entry name" value="Fe-ADH"/>
    <property type="match status" value="1"/>
</dbReference>
<comment type="caution">
    <text evidence="3">The sequence shown here is derived from an EMBL/GenBank/DDBJ whole genome shotgun (WGS) entry which is preliminary data.</text>
</comment>
<dbReference type="RefSeq" id="WP_183127294.1">
    <property type="nucleotide sequence ID" value="NZ_JACJHR010000122.1"/>
</dbReference>
<dbReference type="InterPro" id="IPR001670">
    <property type="entry name" value="ADH_Fe/GldA"/>
</dbReference>
<dbReference type="PANTHER" id="PTHR11496:SF83">
    <property type="entry name" value="HYDROXYACID-OXOACID TRANSHYDROGENASE, MITOCHONDRIAL"/>
    <property type="match status" value="1"/>
</dbReference>
<dbReference type="EMBL" id="JACJHR010000122">
    <property type="protein sequence ID" value="MBB2505789.1"/>
    <property type="molecule type" value="Genomic_DNA"/>
</dbReference>
<dbReference type="GO" id="GO:0046872">
    <property type="term" value="F:metal ion binding"/>
    <property type="evidence" value="ECO:0007669"/>
    <property type="project" value="InterPro"/>
</dbReference>
<organism evidence="3 4">
    <name type="scientific">Amycolatopsis echigonensis</name>
    <dbReference type="NCBI Taxonomy" id="2576905"/>
    <lineage>
        <taxon>Bacteria</taxon>
        <taxon>Bacillati</taxon>
        <taxon>Actinomycetota</taxon>
        <taxon>Actinomycetes</taxon>
        <taxon>Pseudonocardiales</taxon>
        <taxon>Pseudonocardiaceae</taxon>
        <taxon>Amycolatopsis</taxon>
    </lineage>
</organism>
<gene>
    <name evidence="3" type="ORF">H5411_42565</name>
</gene>
<reference evidence="3 4" key="1">
    <citation type="submission" date="2020-08" db="EMBL/GenBank/DDBJ databases">
        <title>Amycolatopsis echigonensis JCM 21831.</title>
        <authorList>
            <person name="Tedsree N."/>
            <person name="Kuncharoen N."/>
            <person name="Likhitwitayawuid K."/>
            <person name="Tanasupawat S."/>
        </authorList>
    </citation>
    <scope>NUCLEOTIDE SEQUENCE [LARGE SCALE GENOMIC DNA]</scope>
    <source>
        <strain evidence="3 4">JCM 21831</strain>
    </source>
</reference>
<name>A0A8E1W964_9PSEU</name>
<evidence type="ECO:0000313" key="4">
    <source>
        <dbReference type="Proteomes" id="UP000550260"/>
    </source>
</evidence>
<keyword evidence="1" id="KW-0560">Oxidoreductase</keyword>
<evidence type="ECO:0000259" key="2">
    <source>
        <dbReference type="Pfam" id="PF00465"/>
    </source>
</evidence>
<sequence length="374" mass="39282">MLTRSGVATTVRAGSGVFPRVRRSLGKRTLVVADANVPVEGPAIRLDAADADIAAVRSLAARLAERSPDTVLGIGGGSVLDLVKLACAVQKHPEFADVLEIRGRRAGAISLPAFRNPLVRRVFVPTTVGTGVEVSAVACVRIDGRKRIVAGPALRPDIAVLDPELTATLPGELLREGALEALLRIIGPVAGSGRVGGLPDAEAASLVRELVAVGHRIAAGGTGPQTRLDAAMLSSATHTGWALAGRGMYSAKHWYLANELSTGLGLRKMVATAWLVPAVWSRIAAGDTRYGNPDMLRQAWSWLGEADPVAGLRSLLRDWGLDYEIAAPEPVLAEIAQHTVRSWGGRLPMLAGLAVADVRELYLDAVKGAARCLT</sequence>
<evidence type="ECO:0000313" key="3">
    <source>
        <dbReference type="EMBL" id="MBB2505789.1"/>
    </source>
</evidence>
<feature type="domain" description="Alcohol dehydrogenase iron-type/glycerol dehydrogenase GldA" evidence="2">
    <location>
        <begin position="49"/>
        <end position="163"/>
    </location>
</feature>
<proteinExistence type="predicted"/>
<dbReference type="SUPFAM" id="SSF56796">
    <property type="entry name" value="Dehydroquinate synthase-like"/>
    <property type="match status" value="1"/>
</dbReference>
<dbReference type="GO" id="GO:0004022">
    <property type="term" value="F:alcohol dehydrogenase (NAD+) activity"/>
    <property type="evidence" value="ECO:0007669"/>
    <property type="project" value="TreeGrafter"/>
</dbReference>